<organism evidence="3 4">
    <name type="scientific">Oleiharenicola lentus</name>
    <dbReference type="NCBI Taxonomy" id="2508720"/>
    <lineage>
        <taxon>Bacteria</taxon>
        <taxon>Pseudomonadati</taxon>
        <taxon>Verrucomicrobiota</taxon>
        <taxon>Opitutia</taxon>
        <taxon>Opitutales</taxon>
        <taxon>Opitutaceae</taxon>
        <taxon>Oleiharenicola</taxon>
    </lineage>
</organism>
<dbReference type="InterPro" id="IPR028098">
    <property type="entry name" value="Glyco_trans_4-like_N"/>
</dbReference>
<feature type="domain" description="Glycosyltransferase subfamily 4-like N-terminal" evidence="2">
    <location>
        <begin position="17"/>
        <end position="173"/>
    </location>
</feature>
<dbReference type="RefSeq" id="WP_129047398.1">
    <property type="nucleotide sequence ID" value="NZ_SDHX01000001.1"/>
</dbReference>
<dbReference type="AlphaFoldDB" id="A0A4Q1CAW5"/>
<proteinExistence type="predicted"/>
<feature type="domain" description="Glycosyl transferase family 1" evidence="1">
    <location>
        <begin position="183"/>
        <end position="332"/>
    </location>
</feature>
<dbReference type="GO" id="GO:0016757">
    <property type="term" value="F:glycosyltransferase activity"/>
    <property type="evidence" value="ECO:0007669"/>
    <property type="project" value="InterPro"/>
</dbReference>
<dbReference type="PANTHER" id="PTHR12526">
    <property type="entry name" value="GLYCOSYLTRANSFERASE"/>
    <property type="match status" value="1"/>
</dbReference>
<protein>
    <submittedName>
        <fullName evidence="3">Glycosyltransferase</fullName>
    </submittedName>
</protein>
<evidence type="ECO:0000313" key="3">
    <source>
        <dbReference type="EMBL" id="RXK56031.1"/>
    </source>
</evidence>
<evidence type="ECO:0000259" key="1">
    <source>
        <dbReference type="Pfam" id="PF00534"/>
    </source>
</evidence>
<accession>A0A4Q1CAW5</accession>
<keyword evidence="3" id="KW-0808">Transferase</keyword>
<dbReference type="Pfam" id="PF13439">
    <property type="entry name" value="Glyco_transf_4"/>
    <property type="match status" value="1"/>
</dbReference>
<evidence type="ECO:0000313" key="4">
    <source>
        <dbReference type="Proteomes" id="UP000290218"/>
    </source>
</evidence>
<name>A0A4Q1CAW5_9BACT</name>
<dbReference type="InterPro" id="IPR001296">
    <property type="entry name" value="Glyco_trans_1"/>
</dbReference>
<dbReference type="CDD" id="cd03811">
    <property type="entry name" value="GT4_GT28_WabH-like"/>
    <property type="match status" value="1"/>
</dbReference>
<comment type="caution">
    <text evidence="3">The sequence shown here is derived from an EMBL/GenBank/DDBJ whole genome shotgun (WGS) entry which is preliminary data.</text>
</comment>
<dbReference type="EMBL" id="SDHX01000001">
    <property type="protein sequence ID" value="RXK56031.1"/>
    <property type="molecule type" value="Genomic_DNA"/>
</dbReference>
<dbReference type="Gene3D" id="3.40.50.2000">
    <property type="entry name" value="Glycogen Phosphorylase B"/>
    <property type="match status" value="2"/>
</dbReference>
<dbReference type="OrthoDB" id="9810929at2"/>
<sequence length="370" mass="40201">MSPKPRVIHFVTGGGSGATKVALDVASGHLRSGNFEPLLVMRRKKVPLPTPMQKQIEATGLRTSWVDDWPKWTTRRQLAALIAEFKPQVFAAHGFSEHIWGRQAAFAAQVPVVVHIEQNCERYAFWRLWAARPLTARTSATVCVSQGVADHLRPRGLIGPRLEIIHNGSDPSRYAVGAPPFATRSQDIIMVARFARQKDQPTLIRAAKRLADTGWTGRLILGGDGKPSHRRACEKLAQSLGIAGRVDFLGRVSDAAPLYHRCRAAVLSTHYEGLPLVLIDYMTAGCAAIGSNAPGVPDIIQHGQTGWLFPTGDDAALAETLRRVLAGGPEIEAVAARGQAEVPARFSTGLMIGRYENLFSELLKSSGSPY</sequence>
<reference evidence="3 4" key="1">
    <citation type="submission" date="2019-01" db="EMBL/GenBank/DDBJ databases">
        <title>Lacunisphaera sp. strain TWA-58.</title>
        <authorList>
            <person name="Chen W.-M."/>
        </authorList>
    </citation>
    <scope>NUCLEOTIDE SEQUENCE [LARGE SCALE GENOMIC DNA]</scope>
    <source>
        <strain evidence="3 4">TWA-58</strain>
    </source>
</reference>
<evidence type="ECO:0000259" key="2">
    <source>
        <dbReference type="Pfam" id="PF13439"/>
    </source>
</evidence>
<dbReference type="Pfam" id="PF00534">
    <property type="entry name" value="Glycos_transf_1"/>
    <property type="match status" value="1"/>
</dbReference>
<dbReference type="PANTHER" id="PTHR12526:SF630">
    <property type="entry name" value="GLYCOSYLTRANSFERASE"/>
    <property type="match status" value="1"/>
</dbReference>
<keyword evidence="4" id="KW-1185">Reference proteome</keyword>
<dbReference type="SUPFAM" id="SSF53756">
    <property type="entry name" value="UDP-Glycosyltransferase/glycogen phosphorylase"/>
    <property type="match status" value="1"/>
</dbReference>
<gene>
    <name evidence="3" type="ORF">ESB00_09175</name>
</gene>
<dbReference type="Proteomes" id="UP000290218">
    <property type="component" value="Unassembled WGS sequence"/>
</dbReference>